<dbReference type="PANTHER" id="PTHR11727">
    <property type="entry name" value="DIMETHYLADENOSINE TRANSFERASE"/>
    <property type="match status" value="1"/>
</dbReference>
<dbReference type="CDD" id="cd02440">
    <property type="entry name" value="AdoMet_MTases"/>
    <property type="match status" value="1"/>
</dbReference>
<evidence type="ECO:0000259" key="9">
    <source>
        <dbReference type="SMART" id="SM00650"/>
    </source>
</evidence>
<evidence type="ECO:0000313" key="11">
    <source>
        <dbReference type="Proteomes" id="UP000013963"/>
    </source>
</evidence>
<comment type="subcellular location">
    <subcellularLocation>
        <location evidence="7">Cytoplasm</location>
    </subcellularLocation>
</comment>
<keyword evidence="3 7" id="KW-0489">Methyltransferase</keyword>
<dbReference type="PROSITE" id="PS01131">
    <property type="entry name" value="RRNA_A_DIMETH"/>
    <property type="match status" value="1"/>
</dbReference>
<feature type="binding site" evidence="7 8">
    <location>
        <position position="119"/>
    </location>
    <ligand>
        <name>S-adenosyl-L-methionine</name>
        <dbReference type="ChEBI" id="CHEBI:59789"/>
    </ligand>
</feature>
<feature type="binding site" evidence="7 8">
    <location>
        <position position="48"/>
    </location>
    <ligand>
        <name>S-adenosyl-L-methionine</name>
        <dbReference type="ChEBI" id="CHEBI:59789"/>
    </ligand>
</feature>
<sequence>MSQTIHHNKQDIIPQKSKGQNFLKNKHIINNIVDAANMTKQTAILEIGPGMGALTDEIIVKAGKVVVVEIDPKLVEFLEQKYHNHKNLKIIKADILKVDINELLAVEFDDFKVVNVISNLPYYITSPIIFKLLTSSNPKMKTLILMMQKEVGERILAQPNNKQYNNLSVVCQYYCDIKKVCLVGKNNFFPVPKVDSIVLAFTFNKKNLAIDNETKFLEFIRALFAYKRKTILNNFATITKDKTLATNVLNNLGYNLNLRAENLSLNDFYQIYQGWTTWQAK</sequence>
<evidence type="ECO:0000256" key="7">
    <source>
        <dbReference type="HAMAP-Rule" id="MF_00607"/>
    </source>
</evidence>
<evidence type="ECO:0000256" key="8">
    <source>
        <dbReference type="PROSITE-ProRule" id="PRU01026"/>
    </source>
</evidence>
<proteinExistence type="inferred from homology"/>
<keyword evidence="5 7" id="KW-0949">S-adenosyl-L-methionine</keyword>
<dbReference type="HOGENOM" id="CLU_041220_0_0_14"/>
<protein>
    <recommendedName>
        <fullName evidence="7">Ribosomal RNA small subunit methyltransferase A</fullName>
        <ecNumber evidence="7">2.1.1.182</ecNumber>
    </recommendedName>
    <alternativeName>
        <fullName evidence="7">16S rRNA (adenine(1518)-N(6)/adenine(1519)-N(6))-dimethyltransferase</fullName>
    </alternativeName>
    <alternativeName>
        <fullName evidence="7">16S rRNA dimethyladenosine transferase</fullName>
    </alternativeName>
    <alternativeName>
        <fullName evidence="7">16S rRNA dimethylase</fullName>
    </alternativeName>
    <alternativeName>
        <fullName evidence="7">S-adenosylmethionine-6-N', N'-adenosyl(rRNA) dimethyltransferase</fullName>
    </alternativeName>
</protein>
<dbReference type="KEGG" id="ssyr:SSYRP_v1c09970"/>
<dbReference type="PATRIC" id="fig|1276229.3.peg.988"/>
<dbReference type="AlphaFoldDB" id="R4UFA2"/>
<comment type="function">
    <text evidence="7">Specifically dimethylates two adjacent adenosines (A1518 and A1519) in the loop of a conserved hairpin near the 3'-end of 16S rRNA in the 30S particle. May play a critical role in biogenesis of 30S subunits.</text>
</comment>
<dbReference type="GO" id="GO:0003723">
    <property type="term" value="F:RNA binding"/>
    <property type="evidence" value="ECO:0007669"/>
    <property type="project" value="UniProtKB-UniRule"/>
</dbReference>
<feature type="binding site" evidence="7 8">
    <location>
        <position position="94"/>
    </location>
    <ligand>
        <name>S-adenosyl-L-methionine</name>
        <dbReference type="ChEBI" id="CHEBI:59789"/>
    </ligand>
</feature>
<evidence type="ECO:0000256" key="6">
    <source>
        <dbReference type="ARBA" id="ARBA00022884"/>
    </source>
</evidence>
<dbReference type="PANTHER" id="PTHR11727:SF7">
    <property type="entry name" value="DIMETHYLADENOSINE TRANSFERASE-RELATED"/>
    <property type="match status" value="1"/>
</dbReference>
<dbReference type="NCBIfam" id="TIGR00755">
    <property type="entry name" value="ksgA"/>
    <property type="match status" value="1"/>
</dbReference>
<keyword evidence="1 7" id="KW-0963">Cytoplasm</keyword>
<accession>R4UFA2</accession>
<evidence type="ECO:0000256" key="1">
    <source>
        <dbReference type="ARBA" id="ARBA00022490"/>
    </source>
</evidence>
<dbReference type="InterPro" id="IPR020596">
    <property type="entry name" value="rRNA_Ade_Mease_Trfase_CS"/>
</dbReference>
<dbReference type="Gene3D" id="3.40.50.150">
    <property type="entry name" value="Vaccinia Virus protein VP39"/>
    <property type="match status" value="1"/>
</dbReference>
<dbReference type="SUPFAM" id="SSF53335">
    <property type="entry name" value="S-adenosyl-L-methionine-dependent methyltransferases"/>
    <property type="match status" value="1"/>
</dbReference>
<gene>
    <name evidence="7" type="primary">rsmA</name>
    <name evidence="7" type="synonym">ksgA</name>
    <name evidence="10" type="ORF">SSYRP_v1c09970</name>
</gene>
<dbReference type="OrthoDB" id="9814755at2"/>
<dbReference type="GO" id="GO:0052908">
    <property type="term" value="F:16S rRNA (adenine(1518)-N(6)/adenine(1519)-N(6))-dimethyltransferase activity"/>
    <property type="evidence" value="ECO:0007669"/>
    <property type="project" value="UniProtKB-EC"/>
</dbReference>
<dbReference type="InterPro" id="IPR001737">
    <property type="entry name" value="KsgA/Erm"/>
</dbReference>
<dbReference type="HAMAP" id="MF_00607">
    <property type="entry name" value="16SrRNA_methyltr_A"/>
    <property type="match status" value="1"/>
</dbReference>
<dbReference type="STRING" id="1276229.SSYRP_v1c09970"/>
<dbReference type="EMBL" id="CP005078">
    <property type="protein sequence ID" value="AGM26584.1"/>
    <property type="molecule type" value="Genomic_DNA"/>
</dbReference>
<evidence type="ECO:0000256" key="3">
    <source>
        <dbReference type="ARBA" id="ARBA00022603"/>
    </source>
</evidence>
<feature type="binding site" evidence="7 8">
    <location>
        <position position="21"/>
    </location>
    <ligand>
        <name>S-adenosyl-L-methionine</name>
        <dbReference type="ChEBI" id="CHEBI:59789"/>
    </ligand>
</feature>
<dbReference type="Pfam" id="PF00398">
    <property type="entry name" value="RrnaAD"/>
    <property type="match status" value="1"/>
</dbReference>
<feature type="binding site" evidence="7 8">
    <location>
        <position position="69"/>
    </location>
    <ligand>
        <name>S-adenosyl-L-methionine</name>
        <dbReference type="ChEBI" id="CHEBI:59789"/>
    </ligand>
</feature>
<evidence type="ECO:0000313" key="10">
    <source>
        <dbReference type="EMBL" id="AGM26584.1"/>
    </source>
</evidence>
<keyword evidence="11" id="KW-1185">Reference proteome</keyword>
<comment type="catalytic activity">
    <reaction evidence="7">
        <text>adenosine(1518)/adenosine(1519) in 16S rRNA + 4 S-adenosyl-L-methionine = N(6)-dimethyladenosine(1518)/N(6)-dimethyladenosine(1519) in 16S rRNA + 4 S-adenosyl-L-homocysteine + 4 H(+)</text>
        <dbReference type="Rhea" id="RHEA:19609"/>
        <dbReference type="Rhea" id="RHEA-COMP:10232"/>
        <dbReference type="Rhea" id="RHEA-COMP:10233"/>
        <dbReference type="ChEBI" id="CHEBI:15378"/>
        <dbReference type="ChEBI" id="CHEBI:57856"/>
        <dbReference type="ChEBI" id="CHEBI:59789"/>
        <dbReference type="ChEBI" id="CHEBI:74411"/>
        <dbReference type="ChEBI" id="CHEBI:74493"/>
        <dbReference type="EC" id="2.1.1.182"/>
    </reaction>
</comment>
<dbReference type="PROSITE" id="PS51689">
    <property type="entry name" value="SAM_RNA_A_N6_MT"/>
    <property type="match status" value="1"/>
</dbReference>
<name>R4UFA2_9MOLU</name>
<dbReference type="InterPro" id="IPR020598">
    <property type="entry name" value="rRNA_Ade_methylase_Trfase_N"/>
</dbReference>
<reference evidence="10 11" key="1">
    <citation type="journal article" date="2013" name="Genome Biol. Evol.">
        <title>Complete genomes of two dipteran-associated spiroplasmas provided insights into the origin, dynamics, and impacts of viral invasion in spiroplasma.</title>
        <authorList>
            <person name="Ku C."/>
            <person name="Lo W.S."/>
            <person name="Chen L.L."/>
            <person name="Kuo C.H."/>
        </authorList>
    </citation>
    <scope>NUCLEOTIDE SEQUENCE [LARGE SCALE GENOMIC DNA]</scope>
    <source>
        <strain evidence="10">EA-1</strain>
    </source>
</reference>
<keyword evidence="4 7" id="KW-0808">Transferase</keyword>
<dbReference type="RefSeq" id="WP_016341223.1">
    <property type="nucleotide sequence ID" value="NC_021284.1"/>
</dbReference>
<comment type="similarity">
    <text evidence="7">Belongs to the class I-like SAM-binding methyltransferase superfamily. rRNA adenine N(6)-methyltransferase family. RsmA subfamily.</text>
</comment>
<dbReference type="Proteomes" id="UP000013963">
    <property type="component" value="Chromosome"/>
</dbReference>
<keyword evidence="6 7" id="KW-0694">RNA-binding</keyword>
<dbReference type="EC" id="2.1.1.182" evidence="7"/>
<evidence type="ECO:0000256" key="4">
    <source>
        <dbReference type="ARBA" id="ARBA00022679"/>
    </source>
</evidence>
<dbReference type="FunFam" id="3.40.50.150:FF:000023">
    <property type="entry name" value="Ribosomal RNA small subunit methyltransferase A"/>
    <property type="match status" value="1"/>
</dbReference>
<feature type="binding site" evidence="7 8">
    <location>
        <position position="23"/>
    </location>
    <ligand>
        <name>S-adenosyl-L-methionine</name>
        <dbReference type="ChEBI" id="CHEBI:59789"/>
    </ligand>
</feature>
<evidence type="ECO:0000256" key="2">
    <source>
        <dbReference type="ARBA" id="ARBA00022552"/>
    </source>
</evidence>
<evidence type="ECO:0000256" key="5">
    <source>
        <dbReference type="ARBA" id="ARBA00022691"/>
    </source>
</evidence>
<dbReference type="eggNOG" id="COG0030">
    <property type="taxonomic scope" value="Bacteria"/>
</dbReference>
<dbReference type="GO" id="GO:0005829">
    <property type="term" value="C:cytosol"/>
    <property type="evidence" value="ECO:0007669"/>
    <property type="project" value="TreeGrafter"/>
</dbReference>
<dbReference type="InterPro" id="IPR023165">
    <property type="entry name" value="rRNA_Ade_diMease-like_C"/>
</dbReference>
<keyword evidence="2 7" id="KW-0698">rRNA processing</keyword>
<dbReference type="Gene3D" id="1.10.8.100">
    <property type="entry name" value="Ribosomal RNA adenine dimethylase-like, domain 2"/>
    <property type="match status" value="1"/>
</dbReference>
<dbReference type="InterPro" id="IPR029063">
    <property type="entry name" value="SAM-dependent_MTases_sf"/>
</dbReference>
<organism evidence="10 11">
    <name type="scientific">Spiroplasma syrphidicola EA-1</name>
    <dbReference type="NCBI Taxonomy" id="1276229"/>
    <lineage>
        <taxon>Bacteria</taxon>
        <taxon>Bacillati</taxon>
        <taxon>Mycoplasmatota</taxon>
        <taxon>Mollicutes</taxon>
        <taxon>Entomoplasmatales</taxon>
        <taxon>Spiroplasmataceae</taxon>
        <taxon>Spiroplasma</taxon>
    </lineage>
</organism>
<feature type="domain" description="Ribosomal RNA adenine methylase transferase N-terminal" evidence="9">
    <location>
        <begin position="28"/>
        <end position="205"/>
    </location>
</feature>
<dbReference type="InterPro" id="IPR011530">
    <property type="entry name" value="rRNA_adenine_dimethylase"/>
</dbReference>
<dbReference type="SMART" id="SM00650">
    <property type="entry name" value="rADc"/>
    <property type="match status" value="1"/>
</dbReference>